<proteinExistence type="predicted"/>
<protein>
    <submittedName>
        <fullName evidence="1">Uncharacterized protein</fullName>
    </submittedName>
</protein>
<gene>
    <name evidence="1" type="ORF">CYMTET_55761</name>
</gene>
<organism evidence="1 2">
    <name type="scientific">Cymbomonas tetramitiformis</name>
    <dbReference type="NCBI Taxonomy" id="36881"/>
    <lineage>
        <taxon>Eukaryota</taxon>
        <taxon>Viridiplantae</taxon>
        <taxon>Chlorophyta</taxon>
        <taxon>Pyramimonadophyceae</taxon>
        <taxon>Pyramimonadales</taxon>
        <taxon>Pyramimonadaceae</taxon>
        <taxon>Cymbomonas</taxon>
    </lineage>
</organism>
<keyword evidence="2" id="KW-1185">Reference proteome</keyword>
<sequence length="227" mass="26373">MWIDNPQETGVFWMTVFPSLQGVKKDIFHVINNITRTVDKAAACFGDFARALSTNLFRGPKEKRWVPRPDSLKSDIQSVHDDYDTRQNETKGTRFFSPETAGMFKRTLELADGDFLSDPPGLDMQLDVTQPGKKRRFREIRSTSQLEGLHHHDRSVMHGANLRPDLGDCLFFLFYFRWNVDRMVELMSSTYRGMQMGHYDYELIENIQATRPFVILCHCDLTMVVQI</sequence>
<reference evidence="1 2" key="1">
    <citation type="journal article" date="2015" name="Genome Biol. Evol.">
        <title>Comparative Genomics of a Bacterivorous Green Alga Reveals Evolutionary Causalities and Consequences of Phago-Mixotrophic Mode of Nutrition.</title>
        <authorList>
            <person name="Burns J.A."/>
            <person name="Paasch A."/>
            <person name="Narechania A."/>
            <person name="Kim E."/>
        </authorList>
    </citation>
    <scope>NUCLEOTIDE SEQUENCE [LARGE SCALE GENOMIC DNA]</scope>
    <source>
        <strain evidence="1 2">PLY_AMNH</strain>
    </source>
</reference>
<comment type="caution">
    <text evidence="1">The sequence shown here is derived from an EMBL/GenBank/DDBJ whole genome shotgun (WGS) entry which is preliminary data.</text>
</comment>
<accession>A0AAE0BCC4</accession>
<dbReference type="Proteomes" id="UP001190700">
    <property type="component" value="Unassembled WGS sequence"/>
</dbReference>
<name>A0AAE0BCC4_9CHLO</name>
<evidence type="ECO:0000313" key="2">
    <source>
        <dbReference type="Proteomes" id="UP001190700"/>
    </source>
</evidence>
<dbReference type="AlphaFoldDB" id="A0AAE0BCC4"/>
<dbReference type="EMBL" id="LGRX02035585">
    <property type="protein sequence ID" value="KAK3233966.1"/>
    <property type="molecule type" value="Genomic_DNA"/>
</dbReference>
<evidence type="ECO:0000313" key="1">
    <source>
        <dbReference type="EMBL" id="KAK3233966.1"/>
    </source>
</evidence>